<protein>
    <submittedName>
        <fullName evidence="1">Uncharacterized protein</fullName>
    </submittedName>
</protein>
<reference evidence="1" key="1">
    <citation type="journal article" date="2014" name="Front. Microbiol.">
        <title>High frequency of phylogenetically diverse reductive dehalogenase-homologous genes in deep subseafloor sedimentary metagenomes.</title>
        <authorList>
            <person name="Kawai M."/>
            <person name="Futagami T."/>
            <person name="Toyoda A."/>
            <person name="Takaki Y."/>
            <person name="Nishi S."/>
            <person name="Hori S."/>
            <person name="Arai W."/>
            <person name="Tsubouchi T."/>
            <person name="Morono Y."/>
            <person name="Uchiyama I."/>
            <person name="Ito T."/>
            <person name="Fujiyama A."/>
            <person name="Inagaki F."/>
            <person name="Takami H."/>
        </authorList>
    </citation>
    <scope>NUCLEOTIDE SEQUENCE</scope>
    <source>
        <strain evidence="1">Expedition CK06-06</strain>
    </source>
</reference>
<organism evidence="1">
    <name type="scientific">marine sediment metagenome</name>
    <dbReference type="NCBI Taxonomy" id="412755"/>
    <lineage>
        <taxon>unclassified sequences</taxon>
        <taxon>metagenomes</taxon>
        <taxon>ecological metagenomes</taxon>
    </lineage>
</organism>
<accession>X1VS32</accession>
<name>X1VS32_9ZZZZ</name>
<proteinExistence type="predicted"/>
<dbReference type="EMBL" id="BARW01036701">
    <property type="protein sequence ID" value="GAJ19911.1"/>
    <property type="molecule type" value="Genomic_DNA"/>
</dbReference>
<gene>
    <name evidence="1" type="ORF">S12H4_56892</name>
</gene>
<evidence type="ECO:0000313" key="1">
    <source>
        <dbReference type="EMBL" id="GAJ19911.1"/>
    </source>
</evidence>
<dbReference type="AlphaFoldDB" id="X1VS32"/>
<sequence>MNNLTIFIITGLLLISGCASTSIKPLDLIKRNKATVIKFEKPLYIPVPDDELQEVKDFILTGLFLFEHSRFEEATDYFMTASDGISDKESKLYKEAMMAAAVSSLI</sequence>
<comment type="caution">
    <text evidence="1">The sequence shown here is derived from an EMBL/GenBank/DDBJ whole genome shotgun (WGS) entry which is preliminary data.</text>
</comment>